<dbReference type="SUPFAM" id="SSF53474">
    <property type="entry name" value="alpha/beta-Hydrolases"/>
    <property type="match status" value="1"/>
</dbReference>
<dbReference type="GO" id="GO:0033961">
    <property type="term" value="F:cis-stilbene-oxide hydrolase activity"/>
    <property type="evidence" value="ECO:0007669"/>
    <property type="project" value="UniProtKB-EC"/>
</dbReference>
<dbReference type="RefSeq" id="WP_230862847.1">
    <property type="nucleotide sequence ID" value="NZ_CABVGP010000002.1"/>
</dbReference>
<dbReference type="InterPro" id="IPR010497">
    <property type="entry name" value="Epoxide_hydro_N"/>
</dbReference>
<dbReference type="Gene3D" id="3.40.50.1820">
    <property type="entry name" value="alpha/beta hydrolase"/>
    <property type="match status" value="1"/>
</dbReference>
<evidence type="ECO:0000313" key="4">
    <source>
        <dbReference type="Proteomes" id="UP000399805"/>
    </source>
</evidence>
<dbReference type="AlphaFoldDB" id="A0A6I8LXG6"/>
<accession>A0A6I8LXG6</accession>
<feature type="domain" description="Epoxide hydrolase N-terminal" evidence="2">
    <location>
        <begin position="23"/>
        <end position="80"/>
    </location>
</feature>
<evidence type="ECO:0000256" key="1">
    <source>
        <dbReference type="SAM" id="MobiDB-lite"/>
    </source>
</evidence>
<gene>
    <name evidence="3" type="ORF">AA23TX_06852</name>
</gene>
<proteinExistence type="predicted"/>
<name>A0A6I8LXG6_9PSEU</name>
<evidence type="ECO:0000259" key="2">
    <source>
        <dbReference type="Pfam" id="PF06441"/>
    </source>
</evidence>
<keyword evidence="4" id="KW-1185">Reference proteome</keyword>
<keyword evidence="3" id="KW-0378">Hydrolase</keyword>
<organism evidence="3 4">
    <name type="scientific">Amycolatopsis camponoti</name>
    <dbReference type="NCBI Taxonomy" id="2606593"/>
    <lineage>
        <taxon>Bacteria</taxon>
        <taxon>Bacillati</taxon>
        <taxon>Actinomycetota</taxon>
        <taxon>Actinomycetes</taxon>
        <taxon>Pseudonocardiales</taxon>
        <taxon>Pseudonocardiaceae</taxon>
        <taxon>Amycolatopsis</taxon>
    </lineage>
</organism>
<dbReference type="EMBL" id="CABVGP010000002">
    <property type="protein sequence ID" value="VVJ21837.1"/>
    <property type="molecule type" value="Genomic_DNA"/>
</dbReference>
<dbReference type="EC" id="3.3.2.9" evidence="3"/>
<feature type="compositionally biased region" description="Basic and acidic residues" evidence="1">
    <location>
        <begin position="1"/>
        <end position="10"/>
    </location>
</feature>
<feature type="region of interest" description="Disordered" evidence="1">
    <location>
        <begin position="1"/>
        <end position="20"/>
    </location>
</feature>
<dbReference type="Proteomes" id="UP000399805">
    <property type="component" value="Unassembled WGS sequence"/>
</dbReference>
<dbReference type="Pfam" id="PF06441">
    <property type="entry name" value="EHN"/>
    <property type="match status" value="1"/>
</dbReference>
<dbReference type="InterPro" id="IPR029058">
    <property type="entry name" value="AB_hydrolase_fold"/>
</dbReference>
<evidence type="ECO:0000313" key="3">
    <source>
        <dbReference type="EMBL" id="VVJ21837.1"/>
    </source>
</evidence>
<protein>
    <submittedName>
        <fullName evidence="3">Epoxide hydrolase (EC)</fullName>
        <ecNumber evidence="3">3.3.2.9</ecNumber>
    </submittedName>
</protein>
<reference evidence="3 4" key="1">
    <citation type="submission" date="2019-09" db="EMBL/GenBank/DDBJ databases">
        <authorList>
            <person name="Leyn A S."/>
        </authorList>
    </citation>
    <scope>NUCLEOTIDE SEQUENCE [LARGE SCALE GENOMIC DNA]</scope>
    <source>
        <strain evidence="3">AA231_1</strain>
    </source>
</reference>
<sequence>MPEFEGKAAHEMTTLEQQTSHAIRPFTVSFRKGALDDLRHRLAATRWPSRELVGDRSQGVQLATIRALVQYWANGYDLGRVQCLRASRGAVR</sequence>